<evidence type="ECO:0000259" key="7">
    <source>
        <dbReference type="Pfam" id="PF01103"/>
    </source>
</evidence>
<dbReference type="InterPro" id="IPR000184">
    <property type="entry name" value="Bac_surfAg_D15"/>
</dbReference>
<dbReference type="PANTHER" id="PTHR12815">
    <property type="entry name" value="SORTING AND ASSEMBLY MACHINERY SAMM50 PROTEIN FAMILY MEMBER"/>
    <property type="match status" value="1"/>
</dbReference>
<sequence length="668" mass="73967">MKPRLRTWLLAAWLVLAIAAEAHTSFAQDSPDANSAPGAATGDSSSTFEDVSGSNVVAASGSDDRSTSTAPDSLESPRLRTASSFRLRREEMQRYRGLEVRKVEIEGIDGGLAGELKKGLELSGVKNLIGADRARFYSQILRQDLERARLFLAREGYPRAVLDASVAPHGEDQVDVSIQVQPGPPVRVARVDLFGFPRDRRQSIKERITVERGQRLRDADVDASVAAAKLDLQNAGYARSEVEGRIELLDSLRVVVTIDAESGPLCRYRDIQVEGTKPDLVKLVRRSVGIDRGTLYSVSDLERARDRLRLLGLFRQVRLELLDAPGFDRDAETAEVDLVLHLSDRPPRSLEAGVGYWSEDGVRLQGRWQHRNLLQGGRGFELSSLFSEPRREIDSSLWWPALFRADVRGELGGHIAWQYEEAFDARRRGGDLSFVYRPNLRSTIRTGLEIERVTITRADPEPDEARITRETQIRLAAAWSFDTTDDRLDPTRGQLVSLQATKVIPTGLTKNDFVVYDVGVSQYLKVLPKTVLASRVDLGWARALEGDLPEIYRFFAGGATSMRGYRRNRLGPVDANDAPIGGEAKLEMGTELRIPIWKGFKADVFLDAAQVWSNRKSVRIADLATATGGGLIYSSPVGPVRVDVGFPLQNPPAGDPDYVIHVLVGHPF</sequence>
<feature type="chain" id="PRO_5037075183" evidence="6">
    <location>
        <begin position="28"/>
        <end position="668"/>
    </location>
</feature>
<keyword evidence="6" id="KW-0732">Signal</keyword>
<evidence type="ECO:0000256" key="3">
    <source>
        <dbReference type="ARBA" id="ARBA00022692"/>
    </source>
</evidence>
<evidence type="ECO:0000313" key="8">
    <source>
        <dbReference type="EMBL" id="MCA9756729.1"/>
    </source>
</evidence>
<keyword evidence="2" id="KW-1134">Transmembrane beta strand</keyword>
<evidence type="ECO:0000256" key="2">
    <source>
        <dbReference type="ARBA" id="ARBA00022452"/>
    </source>
</evidence>
<evidence type="ECO:0000256" key="1">
    <source>
        <dbReference type="ARBA" id="ARBA00004370"/>
    </source>
</evidence>
<proteinExistence type="predicted"/>
<keyword evidence="4" id="KW-0472">Membrane</keyword>
<dbReference type="Proteomes" id="UP000739538">
    <property type="component" value="Unassembled WGS sequence"/>
</dbReference>
<accession>A0A956NCN9</accession>
<dbReference type="EMBL" id="JAGQHS010000064">
    <property type="protein sequence ID" value="MCA9756729.1"/>
    <property type="molecule type" value="Genomic_DNA"/>
</dbReference>
<protein>
    <submittedName>
        <fullName evidence="8">BamA/TamA family outer membrane protein</fullName>
    </submittedName>
</protein>
<reference evidence="8" key="2">
    <citation type="journal article" date="2021" name="Microbiome">
        <title>Successional dynamics and alternative stable states in a saline activated sludge microbial community over 9 years.</title>
        <authorList>
            <person name="Wang Y."/>
            <person name="Ye J."/>
            <person name="Ju F."/>
            <person name="Liu L."/>
            <person name="Boyd J.A."/>
            <person name="Deng Y."/>
            <person name="Parks D.H."/>
            <person name="Jiang X."/>
            <person name="Yin X."/>
            <person name="Woodcroft B.J."/>
            <person name="Tyson G.W."/>
            <person name="Hugenholtz P."/>
            <person name="Polz M.F."/>
            <person name="Zhang T."/>
        </authorList>
    </citation>
    <scope>NUCLEOTIDE SEQUENCE</scope>
    <source>
        <strain evidence="8">HKST-UBA02</strain>
    </source>
</reference>
<feature type="signal peptide" evidence="6">
    <location>
        <begin position="1"/>
        <end position="27"/>
    </location>
</feature>
<gene>
    <name evidence="8" type="ORF">KDA27_13070</name>
</gene>
<dbReference type="GO" id="GO:0019867">
    <property type="term" value="C:outer membrane"/>
    <property type="evidence" value="ECO:0007669"/>
    <property type="project" value="InterPro"/>
</dbReference>
<organism evidence="8 9">
    <name type="scientific">Eiseniibacteriota bacterium</name>
    <dbReference type="NCBI Taxonomy" id="2212470"/>
    <lineage>
        <taxon>Bacteria</taxon>
        <taxon>Candidatus Eiseniibacteriota</taxon>
    </lineage>
</organism>
<name>A0A956NCN9_UNCEI</name>
<dbReference type="PANTHER" id="PTHR12815:SF18">
    <property type="entry name" value="SORTING AND ASSEMBLY MACHINERY COMPONENT 50 HOMOLOG"/>
    <property type="match status" value="1"/>
</dbReference>
<feature type="region of interest" description="Disordered" evidence="5">
    <location>
        <begin position="27"/>
        <end position="82"/>
    </location>
</feature>
<dbReference type="Gene3D" id="3.10.20.310">
    <property type="entry name" value="membrane protein fhac"/>
    <property type="match status" value="2"/>
</dbReference>
<evidence type="ECO:0000256" key="6">
    <source>
        <dbReference type="SAM" id="SignalP"/>
    </source>
</evidence>
<evidence type="ECO:0000313" key="9">
    <source>
        <dbReference type="Proteomes" id="UP000739538"/>
    </source>
</evidence>
<feature type="compositionally biased region" description="Low complexity" evidence="5">
    <location>
        <begin position="51"/>
        <end position="61"/>
    </location>
</feature>
<dbReference type="InterPro" id="IPR039910">
    <property type="entry name" value="D15-like"/>
</dbReference>
<evidence type="ECO:0000256" key="5">
    <source>
        <dbReference type="SAM" id="MobiDB-lite"/>
    </source>
</evidence>
<dbReference type="AlphaFoldDB" id="A0A956NCN9"/>
<keyword evidence="3" id="KW-0812">Transmembrane</keyword>
<feature type="domain" description="Bacterial surface antigen (D15)" evidence="7">
    <location>
        <begin position="411"/>
        <end position="668"/>
    </location>
</feature>
<dbReference type="Gene3D" id="2.40.160.50">
    <property type="entry name" value="membrane protein fhac: a member of the omp85/tpsb transporter family"/>
    <property type="match status" value="1"/>
</dbReference>
<dbReference type="Pfam" id="PF01103">
    <property type="entry name" value="Omp85"/>
    <property type="match status" value="1"/>
</dbReference>
<reference evidence="8" key="1">
    <citation type="submission" date="2020-04" db="EMBL/GenBank/DDBJ databases">
        <authorList>
            <person name="Zhang T."/>
        </authorList>
    </citation>
    <scope>NUCLEOTIDE SEQUENCE</scope>
    <source>
        <strain evidence="8">HKST-UBA02</strain>
    </source>
</reference>
<comment type="caution">
    <text evidence="8">The sequence shown here is derived from an EMBL/GenBank/DDBJ whole genome shotgun (WGS) entry which is preliminary data.</text>
</comment>
<evidence type="ECO:0000256" key="4">
    <source>
        <dbReference type="ARBA" id="ARBA00023136"/>
    </source>
</evidence>
<comment type="subcellular location">
    <subcellularLocation>
        <location evidence="1">Membrane</location>
    </subcellularLocation>
</comment>